<dbReference type="PRINTS" id="PR01415">
    <property type="entry name" value="ANKYRIN"/>
</dbReference>
<keyword evidence="5" id="KW-1185">Reference proteome</keyword>
<dbReference type="Pfam" id="PF12796">
    <property type="entry name" value="Ank_2"/>
    <property type="match status" value="3"/>
</dbReference>
<dbReference type="EMBL" id="JAVHNS010000001">
    <property type="protein sequence ID" value="KAK6363640.1"/>
    <property type="molecule type" value="Genomic_DNA"/>
</dbReference>
<keyword evidence="2 3" id="KW-0040">ANK repeat</keyword>
<feature type="repeat" description="ANK" evidence="3">
    <location>
        <begin position="500"/>
        <end position="532"/>
    </location>
</feature>
<evidence type="ECO:0008006" key="6">
    <source>
        <dbReference type="Google" id="ProtNLM"/>
    </source>
</evidence>
<evidence type="ECO:0000256" key="3">
    <source>
        <dbReference type="PROSITE-ProRule" id="PRU00023"/>
    </source>
</evidence>
<keyword evidence="1" id="KW-0677">Repeat</keyword>
<evidence type="ECO:0000313" key="4">
    <source>
        <dbReference type="EMBL" id="KAK6363640.1"/>
    </source>
</evidence>
<name>A0AAV9VR51_9PEZI</name>
<dbReference type="Gene3D" id="1.25.40.20">
    <property type="entry name" value="Ankyrin repeat-containing domain"/>
    <property type="match status" value="4"/>
</dbReference>
<evidence type="ECO:0000313" key="5">
    <source>
        <dbReference type="Proteomes" id="UP001373714"/>
    </source>
</evidence>
<dbReference type="InterPro" id="IPR002110">
    <property type="entry name" value="Ankyrin_rpt"/>
</dbReference>
<dbReference type="SUPFAM" id="SSF48403">
    <property type="entry name" value="Ankyrin repeat"/>
    <property type="match status" value="2"/>
</dbReference>
<feature type="repeat" description="ANK" evidence="3">
    <location>
        <begin position="1131"/>
        <end position="1163"/>
    </location>
</feature>
<gene>
    <name evidence="4" type="ORF">TWF730_001062</name>
</gene>
<proteinExistence type="predicted"/>
<dbReference type="AlphaFoldDB" id="A0AAV9VR51"/>
<evidence type="ECO:0000256" key="1">
    <source>
        <dbReference type="ARBA" id="ARBA00022737"/>
    </source>
</evidence>
<organism evidence="4 5">
    <name type="scientific">Orbilia blumenaviensis</name>
    <dbReference type="NCBI Taxonomy" id="1796055"/>
    <lineage>
        <taxon>Eukaryota</taxon>
        <taxon>Fungi</taxon>
        <taxon>Dikarya</taxon>
        <taxon>Ascomycota</taxon>
        <taxon>Pezizomycotina</taxon>
        <taxon>Orbiliomycetes</taxon>
        <taxon>Orbiliales</taxon>
        <taxon>Orbiliaceae</taxon>
        <taxon>Orbilia</taxon>
    </lineage>
</organism>
<comment type="caution">
    <text evidence="4">The sequence shown here is derived from an EMBL/GenBank/DDBJ whole genome shotgun (WGS) entry which is preliminary data.</text>
</comment>
<dbReference type="PROSITE" id="PS50088">
    <property type="entry name" value="ANK_REPEAT"/>
    <property type="match status" value="5"/>
</dbReference>
<dbReference type="PANTHER" id="PTHR24198:SF165">
    <property type="entry name" value="ANKYRIN REPEAT-CONTAINING PROTEIN-RELATED"/>
    <property type="match status" value="1"/>
</dbReference>
<dbReference type="InterPro" id="IPR036770">
    <property type="entry name" value="Ankyrin_rpt-contain_sf"/>
</dbReference>
<dbReference type="Proteomes" id="UP001373714">
    <property type="component" value="Unassembled WGS sequence"/>
</dbReference>
<dbReference type="PROSITE" id="PS50297">
    <property type="entry name" value="ANK_REP_REGION"/>
    <property type="match status" value="4"/>
</dbReference>
<feature type="repeat" description="ANK" evidence="3">
    <location>
        <begin position="850"/>
        <end position="883"/>
    </location>
</feature>
<dbReference type="PANTHER" id="PTHR24198">
    <property type="entry name" value="ANKYRIN REPEAT AND PROTEIN KINASE DOMAIN-CONTAINING PROTEIN"/>
    <property type="match status" value="1"/>
</dbReference>
<reference evidence="4 5" key="1">
    <citation type="submission" date="2019-10" db="EMBL/GenBank/DDBJ databases">
        <authorList>
            <person name="Palmer J.M."/>
        </authorList>
    </citation>
    <scope>NUCLEOTIDE SEQUENCE [LARGE SCALE GENOMIC DNA]</scope>
    <source>
        <strain evidence="4 5">TWF730</strain>
    </source>
</reference>
<evidence type="ECO:0000256" key="2">
    <source>
        <dbReference type="ARBA" id="ARBA00023043"/>
    </source>
</evidence>
<dbReference type="SMART" id="SM00248">
    <property type="entry name" value="ANK"/>
    <property type="match status" value="9"/>
</dbReference>
<sequence>MMRRAAAAAAIRRTTKTTTTAVRLASSSSSLRPSLLRGKNGVLCGLDTTAATSYRRDAFNRYEFEHGHVLKLQTCRFIHTTNPNYRDHEGSVPRGYSGREKHWEVHRMKMEQRKVVKRRQEELKRRCVDVAKRPRDDLEDQRNEKSEKKREEWLVILATITDPAERILSIRTFQFISFAFRKLQVHELAVMISISLEKEDLNETLPEHLKNDFFKGNIKRGILKVDEHGYIDFTSKYIKQMLCATRMQATEPEAACFHTKETASQAELTRVLLIYMGTYGKSGPCQLQSQRVKREAAYPLLRYAALYWPDHVKAVGTDASKSFARYASPFWTSDERSYYGAWMQAHHWYRPVKEGDDNTTTWNYLDSLVPSLEQLVAWGLHGFVELALRSPQSGYNKHRAFSAALKSGRPDIAQSIMPYGIDIKAARWNMYGSYLATALLFDASTKSLDFLLTLPETQNLMERVGYDGATPLRLAVKRGRLEHVKTLVQIGADVNCPGDLGETALHDTVNNGLEDIVHILLHANANANGIRPLRNPLHISPCTRDPHHTARLPIERVIRHLLACGADPAQEDGDGFTPLHTATIKGEYKLVRDLCNLYYPRSNTTSKISVGDQRGSIDTVARLSVLGQSTALTTAIVYPSQPALINELISHGAQGPPATGENNVIATLVKHCSGLTAAVVKLVLSNFDDSVREYEAATGKTVLEAMLLTKPPPARGVITGLLEIYPNWWDKILNSCEPYAGSLLEGFIRTGNTHEVLEYAEANPSESKRLPWKDILGTISAMPVPSKVAKSTITRLLEFRPELNTAEHLLPCIRNTLALGGERELTPLFYMELVEKLPGTPLSDYINEETGETLLHIACDWAQSKCVDRLIDVHGVDLNIQDKEGRTPLMRCFERDPINATQRGIPQKLMECGADPAIMDNNKRSALTHVLMSKIWRGSRGHRVALPLFLNHPNMTKKVVETYDSAGLRPMDYACRQNFYVATRELTGAGSKMVLKDKQGFETLSNVSLHGSGRVASLAEELLTMGADIYALNQDGKCFVQECIDSSWAHAWRPPYETTSYEHVEVLRYILDDPRFDPTAPFPKRKGDTTPLELPFHYAIKQNRAKAFILLNSVSPAQRERLVHDRSLDGEDSTALHIATKVGSVALVRYLIQYGADINAVDAHGCTPLFYMNRRGPLPLSEGPSTESVTCGYWLLQAGADSSFKNTKTGKSVYDSIMEYKGVGLKKPALELLRMFEAREPGQKYGRGDREGEDFL</sequence>
<feature type="repeat" description="ANK" evidence="3">
    <location>
        <begin position="467"/>
        <end position="499"/>
    </location>
</feature>
<feature type="repeat" description="ANK" evidence="3">
    <location>
        <begin position="574"/>
        <end position="594"/>
    </location>
</feature>
<accession>A0AAV9VR51</accession>
<protein>
    <recommendedName>
        <fullName evidence="6">Ankyrin</fullName>
    </recommendedName>
</protein>